<dbReference type="OrthoDB" id="9790048at2"/>
<dbReference type="EMBL" id="BATM01000021">
    <property type="protein sequence ID" value="GAD79989.1"/>
    <property type="molecule type" value="Genomic_DNA"/>
</dbReference>
<dbReference type="PANTHER" id="PTHR30570:SF1">
    <property type="entry name" value="PHOSPHATE-BINDING PROTEIN PSTS"/>
    <property type="match status" value="1"/>
</dbReference>
<dbReference type="SUPFAM" id="SSF53850">
    <property type="entry name" value="Periplasmic binding protein-like II"/>
    <property type="match status" value="1"/>
</dbReference>
<dbReference type="InterPro" id="IPR024370">
    <property type="entry name" value="PBP_domain"/>
</dbReference>
<proteinExistence type="predicted"/>
<dbReference type="STRING" id="1219080.VEZ01S_21_01130"/>
<feature type="signal peptide" evidence="2">
    <location>
        <begin position="1"/>
        <end position="21"/>
    </location>
</feature>
<dbReference type="RefSeq" id="WP_021713697.1">
    <property type="nucleotide sequence ID" value="NZ_BATM01000021.1"/>
</dbReference>
<evidence type="ECO:0000256" key="2">
    <source>
        <dbReference type="SAM" id="SignalP"/>
    </source>
</evidence>
<dbReference type="Proteomes" id="UP000016562">
    <property type="component" value="Unassembled WGS sequence"/>
</dbReference>
<dbReference type="InterPro" id="IPR050811">
    <property type="entry name" value="Phosphate_ABC_transporter"/>
</dbReference>
<reference evidence="4 5" key="1">
    <citation type="submission" date="2013-09" db="EMBL/GenBank/DDBJ databases">
        <title>Whole genome shotgun sequence of Vibrio ezurae NBRC 102218.</title>
        <authorList>
            <person name="Yoshida I."/>
            <person name="Hosoyama A."/>
            <person name="Numata M."/>
            <person name="Hashimoto M."/>
            <person name="Hosoyama Y."/>
            <person name="Tsuchikane K."/>
            <person name="Noguchi M."/>
            <person name="Hirakata S."/>
            <person name="Ichikawa N."/>
            <person name="Ohji S."/>
            <person name="Yamazoe A."/>
            <person name="Fujita N."/>
        </authorList>
    </citation>
    <scope>NUCLEOTIDE SEQUENCE [LARGE SCALE GENOMIC DNA]</scope>
    <source>
        <strain evidence="4 5">NBRC 102218</strain>
    </source>
</reference>
<dbReference type="AlphaFoldDB" id="U3CFH6"/>
<keyword evidence="1 2" id="KW-0732">Signal</keyword>
<dbReference type="Pfam" id="PF12849">
    <property type="entry name" value="PBP_like_2"/>
    <property type="match status" value="1"/>
</dbReference>
<dbReference type="CDD" id="cd13653">
    <property type="entry name" value="PBP2_phosphate_like_1"/>
    <property type="match status" value="1"/>
</dbReference>
<sequence>MFRVVITALACLIVSIGNVQAAQINVSGSTSVARVMDILAENFNRTHQDTYIAVQGVGSTAGISLVKNNVAEIGMSSRLLTEREYQDNLVVLPFAYDGLAVVVNQQNNISNITREQLYKIYTGKITNWKDVGGADRTIAVVTRETSSGSRYAFEDQVGLTRVLNDRRVSTISPTSLVVSTNSMMKTLISYNQQAIGFISMGSIDASVKPLNFDGVVPNSVNLLNKSYELARPFLIFHHKDLEDKTALEFAKYVTSKEASMIIENQGYTAHLSSTK</sequence>
<dbReference type="PANTHER" id="PTHR30570">
    <property type="entry name" value="PERIPLASMIC PHOSPHATE BINDING COMPONENT OF PHOSPHATE ABC TRANSPORTER"/>
    <property type="match status" value="1"/>
</dbReference>
<gene>
    <name evidence="4" type="primary">pstS</name>
    <name evidence="4" type="ORF">VEZ01S_21_01130</name>
</gene>
<dbReference type="Gene3D" id="3.40.190.10">
    <property type="entry name" value="Periplasmic binding protein-like II"/>
    <property type="match status" value="2"/>
</dbReference>
<evidence type="ECO:0000313" key="5">
    <source>
        <dbReference type="Proteomes" id="UP000016562"/>
    </source>
</evidence>
<comment type="caution">
    <text evidence="4">The sequence shown here is derived from an EMBL/GenBank/DDBJ whole genome shotgun (WGS) entry which is preliminary data.</text>
</comment>
<evidence type="ECO:0000313" key="4">
    <source>
        <dbReference type="EMBL" id="GAD79989.1"/>
    </source>
</evidence>
<feature type="domain" description="PBP" evidence="3">
    <location>
        <begin position="21"/>
        <end position="257"/>
    </location>
</feature>
<evidence type="ECO:0000259" key="3">
    <source>
        <dbReference type="Pfam" id="PF12849"/>
    </source>
</evidence>
<protein>
    <submittedName>
        <fullName evidence="4">Phosphate ABC transporter substrate-binding protein</fullName>
    </submittedName>
</protein>
<feature type="chain" id="PRO_5004639331" evidence="2">
    <location>
        <begin position="22"/>
        <end position="275"/>
    </location>
</feature>
<organism evidence="4 5">
    <name type="scientific">Vibrio ezurae NBRC 102218</name>
    <dbReference type="NCBI Taxonomy" id="1219080"/>
    <lineage>
        <taxon>Bacteria</taxon>
        <taxon>Pseudomonadati</taxon>
        <taxon>Pseudomonadota</taxon>
        <taxon>Gammaproteobacteria</taxon>
        <taxon>Vibrionales</taxon>
        <taxon>Vibrionaceae</taxon>
        <taxon>Vibrio</taxon>
    </lineage>
</organism>
<dbReference type="eggNOG" id="COG0226">
    <property type="taxonomic scope" value="Bacteria"/>
</dbReference>
<keyword evidence="5" id="KW-1185">Reference proteome</keyword>
<name>U3CFH6_9VIBR</name>
<evidence type="ECO:0000256" key="1">
    <source>
        <dbReference type="ARBA" id="ARBA00022729"/>
    </source>
</evidence>
<accession>U3CFH6</accession>